<organism evidence="1 2">
    <name type="scientific">Stagnihabitans tardus</name>
    <dbReference type="NCBI Taxonomy" id="2699202"/>
    <lineage>
        <taxon>Bacteria</taxon>
        <taxon>Pseudomonadati</taxon>
        <taxon>Pseudomonadota</taxon>
        <taxon>Alphaproteobacteria</taxon>
        <taxon>Rhodobacterales</taxon>
        <taxon>Paracoccaceae</taxon>
        <taxon>Stagnihabitans</taxon>
    </lineage>
</organism>
<dbReference type="RefSeq" id="WP_168775801.1">
    <property type="nucleotide sequence ID" value="NZ_JAABNR010000016.1"/>
</dbReference>
<dbReference type="AlphaFoldDB" id="A0AAE5BTG6"/>
<keyword evidence="2" id="KW-1185">Reference proteome</keyword>
<proteinExistence type="predicted"/>
<reference evidence="1" key="1">
    <citation type="submission" date="2020-01" db="EMBL/GenBank/DDBJ databases">
        <authorList>
            <person name="Chen W.-M."/>
        </authorList>
    </citation>
    <scope>NUCLEOTIDE SEQUENCE</scope>
    <source>
        <strain evidence="1">CYK-10</strain>
    </source>
</reference>
<accession>A0AAE5BTG6</accession>
<name>A0AAE5BTG6_9RHOB</name>
<comment type="caution">
    <text evidence="1">The sequence shown here is derived from an EMBL/GenBank/DDBJ whole genome shotgun (WGS) entry which is preliminary data.</text>
</comment>
<dbReference type="Proteomes" id="UP001193501">
    <property type="component" value="Unassembled WGS sequence"/>
</dbReference>
<gene>
    <name evidence="1" type="ORF">GV832_15435</name>
</gene>
<protein>
    <submittedName>
        <fullName evidence="1">Uncharacterized protein</fullName>
    </submittedName>
</protein>
<evidence type="ECO:0000313" key="2">
    <source>
        <dbReference type="Proteomes" id="UP001193501"/>
    </source>
</evidence>
<evidence type="ECO:0000313" key="1">
    <source>
        <dbReference type="EMBL" id="NBZ88985.1"/>
    </source>
</evidence>
<sequence>MQFTTETIAAAVRQNRIALTDLVGLRIDIERGDDICVLEVVAIQPAGITLVGASGRPTTYSTPFHEVVVLRNASWTVPDPLNQAICGIARAECEAYVVALKEQASLSELRKMSVNFYRTKNLPDWVHFTRLLESSPAYMAAHEPGSRRFVREVLRGNRPLDSSAINWLRDLLRRCYRLVYADPCSPRG</sequence>
<dbReference type="EMBL" id="JAABNR010000016">
    <property type="protein sequence ID" value="NBZ88985.1"/>
    <property type="molecule type" value="Genomic_DNA"/>
</dbReference>